<reference evidence="3" key="1">
    <citation type="submission" date="2025-08" db="UniProtKB">
        <authorList>
            <consortium name="RefSeq"/>
        </authorList>
    </citation>
    <scope>IDENTIFICATION</scope>
</reference>
<sequence>MSGDFSAALRIISSDDKVARVDEQTLQSLLAKHPTPSSPTTVPTPSPDHDFVHVDKDEVLRALKSFRPSSSGGIDGLRPSHIMDLVSSSASAAGERLLTDICGLMNAFLEGSLSDFPRSLFLSGNLTALNKKDGGIRPISVGNVFRRLAAKIACARSSHLFPKIFHNIQMGVGVKGGCEATVHAVRDFTEFSHSAYNDCILAKLDMKNAFNCIDRSYFLKECSKHNIPLLPMASMCYGCTPELMIDGHTILSSSGVQQGDPLGPLLFSMGVNPTAHAVKSPLNVWYLDDITIGGPAHQVILDIESIAVSLNKIGLQLNPSKCEIINLNANEEDFATIVEKYHSILPGGIITRKGSLEVLGSPIFSEGIEKILSGKLSTFELMSSRLSILDAHEGFFLLKNFISLPKLQHVLRSAPCFINPELLKELETGLKHSAENLCNIRFDEASWTQATLPIRFGGIGLRSPADIALPAFLSSRLSCDSLVVAVLPLSTERNASSWYQMAIEIWSNKGLKTPANSFSQRCWDDLLEKPASHKLVVENCKIMVSACFDKLGYMFRIYIQNSTMSNSVIFNLKDRSLNSAISSSFSLIDKFFDSGQEKDFVS</sequence>
<name>A0A6P7U7S9_9MOLL</name>
<organism evidence="2 3">
    <name type="scientific">Octopus sinensis</name>
    <name type="common">East Asian common octopus</name>
    <dbReference type="NCBI Taxonomy" id="2607531"/>
    <lineage>
        <taxon>Eukaryota</taxon>
        <taxon>Metazoa</taxon>
        <taxon>Spiralia</taxon>
        <taxon>Lophotrochozoa</taxon>
        <taxon>Mollusca</taxon>
        <taxon>Cephalopoda</taxon>
        <taxon>Coleoidea</taxon>
        <taxon>Octopodiformes</taxon>
        <taxon>Octopoda</taxon>
        <taxon>Incirrata</taxon>
        <taxon>Octopodidae</taxon>
        <taxon>Octopus</taxon>
    </lineage>
</organism>
<protein>
    <submittedName>
        <fullName evidence="3">Uncharacterized protein LOC115231594</fullName>
    </submittedName>
</protein>
<dbReference type="Proteomes" id="UP000515154">
    <property type="component" value="Unplaced"/>
</dbReference>
<evidence type="ECO:0000313" key="3">
    <source>
        <dbReference type="RefSeq" id="XP_029657442.1"/>
    </source>
</evidence>
<gene>
    <name evidence="3" type="primary">LOC115231594</name>
</gene>
<dbReference type="InterPro" id="IPR000477">
    <property type="entry name" value="RT_dom"/>
</dbReference>
<dbReference type="Pfam" id="PF00078">
    <property type="entry name" value="RVT_1"/>
    <property type="match status" value="1"/>
</dbReference>
<evidence type="ECO:0000313" key="2">
    <source>
        <dbReference type="Proteomes" id="UP000515154"/>
    </source>
</evidence>
<keyword evidence="2" id="KW-1185">Reference proteome</keyword>
<dbReference type="PROSITE" id="PS50878">
    <property type="entry name" value="RT_POL"/>
    <property type="match status" value="1"/>
</dbReference>
<dbReference type="KEGG" id="osn:115231594"/>
<dbReference type="PANTHER" id="PTHR48462:SF1">
    <property type="entry name" value="PROTEIN, PUTATIVE-RELATED"/>
    <property type="match status" value="1"/>
</dbReference>
<evidence type="ECO:0000259" key="1">
    <source>
        <dbReference type="PROSITE" id="PS50878"/>
    </source>
</evidence>
<dbReference type="InterPro" id="IPR043502">
    <property type="entry name" value="DNA/RNA_pol_sf"/>
</dbReference>
<feature type="domain" description="Reverse transcriptase" evidence="1">
    <location>
        <begin position="110"/>
        <end position="363"/>
    </location>
</feature>
<dbReference type="RefSeq" id="XP_029657442.1">
    <property type="nucleotide sequence ID" value="XM_029801582.1"/>
</dbReference>
<accession>A0A6P7U7S9</accession>
<dbReference type="PANTHER" id="PTHR48462">
    <property type="entry name" value="PROTEIN, PUTATIVE-RELATED"/>
    <property type="match status" value="1"/>
</dbReference>
<proteinExistence type="predicted"/>
<dbReference type="SUPFAM" id="SSF56672">
    <property type="entry name" value="DNA/RNA polymerases"/>
    <property type="match status" value="1"/>
</dbReference>
<dbReference type="AlphaFoldDB" id="A0A6P7U7S9"/>